<name>A0A024S3E5_HYPJR</name>
<dbReference type="EMBL" id="KI911159">
    <property type="protein sequence ID" value="ETR98975.1"/>
    <property type="molecule type" value="Genomic_DNA"/>
</dbReference>
<sequence length="198" mass="22366">MLSSSNCETPSSILLNTSSILLNTSSILLNTSSILLNTSSILLNTNSKLSSSKIMALTAMRVTSVAQTPMQCKTRLSRRCSRIIRYPHQDKLNNTVCRAIAGSITSHRLCCPTGRLRSYLTHIIRTRRRRRRCRLVRFPRPFKVLEDPKAVKDRVMCIQALSLRWSVSLTAARACQSKCCRIPACTMCKRNRILEIPI</sequence>
<dbReference type="HOGENOM" id="CLU_1379020_0_0_1"/>
<gene>
    <name evidence="1" type="ORF">M419DRAFT_11423</name>
</gene>
<organism evidence="1 2">
    <name type="scientific">Hypocrea jecorina (strain ATCC 56765 / BCRC 32924 / NRRL 11460 / Rut C-30)</name>
    <name type="common">Trichoderma reesei</name>
    <dbReference type="NCBI Taxonomy" id="1344414"/>
    <lineage>
        <taxon>Eukaryota</taxon>
        <taxon>Fungi</taxon>
        <taxon>Dikarya</taxon>
        <taxon>Ascomycota</taxon>
        <taxon>Pezizomycotina</taxon>
        <taxon>Sordariomycetes</taxon>
        <taxon>Hypocreomycetidae</taxon>
        <taxon>Hypocreales</taxon>
        <taxon>Hypocreaceae</taxon>
        <taxon>Trichoderma</taxon>
    </lineage>
</organism>
<dbReference type="AlphaFoldDB" id="A0A024S3E5"/>
<evidence type="ECO:0000313" key="2">
    <source>
        <dbReference type="Proteomes" id="UP000024376"/>
    </source>
</evidence>
<dbReference type="KEGG" id="trr:M419DRAFT_11423"/>
<evidence type="ECO:0000313" key="1">
    <source>
        <dbReference type="EMBL" id="ETR98975.1"/>
    </source>
</evidence>
<accession>A0A024S3E5</accession>
<dbReference type="Proteomes" id="UP000024376">
    <property type="component" value="Unassembled WGS sequence"/>
</dbReference>
<proteinExistence type="predicted"/>
<reference evidence="2" key="1">
    <citation type="journal article" date="2013" name="Ind. Biotechnol.">
        <title>Comparative genomics analysis of Trichoderma reesei strains.</title>
        <authorList>
            <person name="Koike H."/>
            <person name="Aerts A."/>
            <person name="LaButti K."/>
            <person name="Grigoriev I.V."/>
            <person name="Baker S.E."/>
        </authorList>
    </citation>
    <scope>NUCLEOTIDE SEQUENCE [LARGE SCALE GENOMIC DNA]</scope>
    <source>
        <strain evidence="2">ATCC 56765 / BCRC 32924 / NRRL 11460 / Rut C-30</strain>
    </source>
</reference>
<protein>
    <submittedName>
        <fullName evidence="1">Uncharacterized protein</fullName>
    </submittedName>
</protein>